<dbReference type="InterPro" id="IPR004513">
    <property type="entry name" value="FtsX"/>
</dbReference>
<evidence type="ECO:0000256" key="8">
    <source>
        <dbReference type="ARBA" id="ARBA00022692"/>
    </source>
</evidence>
<dbReference type="PANTHER" id="PTHR47755:SF1">
    <property type="entry name" value="CELL DIVISION PROTEIN FTSX"/>
    <property type="match status" value="1"/>
</dbReference>
<feature type="transmembrane region" description="Helical" evidence="13">
    <location>
        <begin position="285"/>
        <end position="310"/>
    </location>
</feature>
<keyword evidence="7 12" id="KW-0132">Cell division</keyword>
<evidence type="ECO:0000259" key="14">
    <source>
        <dbReference type="Pfam" id="PF02687"/>
    </source>
</evidence>
<evidence type="ECO:0000256" key="9">
    <source>
        <dbReference type="ARBA" id="ARBA00022989"/>
    </source>
</evidence>
<dbReference type="RefSeq" id="WP_182584141.1">
    <property type="nucleotide sequence ID" value="NZ_JABVCQ010000020.1"/>
</dbReference>
<feature type="domain" description="FtsX extracellular" evidence="15">
    <location>
        <begin position="78"/>
        <end position="172"/>
    </location>
</feature>
<proteinExistence type="inferred from homology"/>
<evidence type="ECO:0000256" key="4">
    <source>
        <dbReference type="ARBA" id="ARBA00021907"/>
    </source>
</evidence>
<name>A0A839HCY5_9GAMM</name>
<dbReference type="PANTHER" id="PTHR47755">
    <property type="entry name" value="CELL DIVISION PROTEIN FTSX"/>
    <property type="match status" value="1"/>
</dbReference>
<feature type="transmembrane region" description="Helical" evidence="13">
    <location>
        <begin position="40"/>
        <end position="62"/>
    </location>
</feature>
<comment type="subunit">
    <text evidence="3">Forms a membrane-associated complex with FtsE.</text>
</comment>
<dbReference type="InterPro" id="IPR040690">
    <property type="entry name" value="FtsX_ECD"/>
</dbReference>
<gene>
    <name evidence="16" type="primary">ftsX</name>
    <name evidence="16" type="ORF">HUK38_09735</name>
</gene>
<dbReference type="GO" id="GO:0051301">
    <property type="term" value="P:cell division"/>
    <property type="evidence" value="ECO:0007669"/>
    <property type="project" value="UniProtKB-KW"/>
</dbReference>
<evidence type="ECO:0000313" key="17">
    <source>
        <dbReference type="Proteomes" id="UP000548632"/>
    </source>
</evidence>
<protein>
    <recommendedName>
        <fullName evidence="4 12">Cell division protein FtsX</fullName>
    </recommendedName>
</protein>
<keyword evidence="11 12" id="KW-0131">Cell cycle</keyword>
<comment type="similarity">
    <text evidence="2 12">Belongs to the ABC-4 integral membrane protein family. FtsX subfamily.</text>
</comment>
<comment type="function">
    <text evidence="12">Part of the ABC transporter FtsEX involved in cellular division.</text>
</comment>
<dbReference type="Pfam" id="PF18075">
    <property type="entry name" value="FtsX_ECD"/>
    <property type="match status" value="1"/>
</dbReference>
<evidence type="ECO:0000256" key="1">
    <source>
        <dbReference type="ARBA" id="ARBA00004429"/>
    </source>
</evidence>
<evidence type="ECO:0000256" key="11">
    <source>
        <dbReference type="ARBA" id="ARBA00023306"/>
    </source>
</evidence>
<keyword evidence="8 13" id="KW-0812">Transmembrane</keyword>
<accession>A0A839HCY5</accession>
<feature type="domain" description="ABC3 transporter permease C-terminal" evidence="14">
    <location>
        <begin position="195"/>
        <end position="313"/>
    </location>
</feature>
<evidence type="ECO:0000256" key="13">
    <source>
        <dbReference type="SAM" id="Phobius"/>
    </source>
</evidence>
<evidence type="ECO:0000256" key="3">
    <source>
        <dbReference type="ARBA" id="ARBA00011160"/>
    </source>
</evidence>
<dbReference type="GO" id="GO:0032153">
    <property type="term" value="C:cell division site"/>
    <property type="evidence" value="ECO:0007669"/>
    <property type="project" value="TreeGrafter"/>
</dbReference>
<comment type="caution">
    <text evidence="16">The sequence shown here is derived from an EMBL/GenBank/DDBJ whole genome shotgun (WGS) entry which is preliminary data.</text>
</comment>
<evidence type="ECO:0000256" key="7">
    <source>
        <dbReference type="ARBA" id="ARBA00022618"/>
    </source>
</evidence>
<keyword evidence="9 13" id="KW-1133">Transmembrane helix</keyword>
<evidence type="ECO:0000313" key="16">
    <source>
        <dbReference type="EMBL" id="MBB1126511.1"/>
    </source>
</evidence>
<evidence type="ECO:0000256" key="12">
    <source>
        <dbReference type="PIRNR" id="PIRNR003097"/>
    </source>
</evidence>
<keyword evidence="17" id="KW-1185">Reference proteome</keyword>
<keyword evidence="5 12" id="KW-1003">Cell membrane</keyword>
<dbReference type="Pfam" id="PF02687">
    <property type="entry name" value="FtsX"/>
    <property type="match status" value="1"/>
</dbReference>
<evidence type="ECO:0000256" key="5">
    <source>
        <dbReference type="ARBA" id="ARBA00022475"/>
    </source>
</evidence>
<organism evidence="16 17">
    <name type="scientific">Thiospirillum jenense</name>
    <dbReference type="NCBI Taxonomy" id="1653858"/>
    <lineage>
        <taxon>Bacteria</taxon>
        <taxon>Pseudomonadati</taxon>
        <taxon>Pseudomonadota</taxon>
        <taxon>Gammaproteobacteria</taxon>
        <taxon>Chromatiales</taxon>
        <taxon>Chromatiaceae</taxon>
        <taxon>Thiospirillum</taxon>
    </lineage>
</organism>
<dbReference type="AlphaFoldDB" id="A0A839HCY5"/>
<dbReference type="InterPro" id="IPR047590">
    <property type="entry name" value="FtsX_proteobact-type"/>
</dbReference>
<evidence type="ECO:0000259" key="15">
    <source>
        <dbReference type="Pfam" id="PF18075"/>
    </source>
</evidence>
<dbReference type="GO" id="GO:0005886">
    <property type="term" value="C:plasma membrane"/>
    <property type="evidence" value="ECO:0007669"/>
    <property type="project" value="UniProtKB-SubCell"/>
</dbReference>
<evidence type="ECO:0000256" key="10">
    <source>
        <dbReference type="ARBA" id="ARBA00023136"/>
    </source>
</evidence>
<dbReference type="Gene3D" id="3.30.70.3040">
    <property type="match status" value="1"/>
</dbReference>
<keyword evidence="10 12" id="KW-0472">Membrane</keyword>
<dbReference type="NCBIfam" id="TIGR00439">
    <property type="entry name" value="FtsX_Gneg"/>
    <property type="match status" value="1"/>
</dbReference>
<evidence type="ECO:0000256" key="2">
    <source>
        <dbReference type="ARBA" id="ARBA00007379"/>
    </source>
</evidence>
<sequence length="321" mass="35393">MATITTRHTARSLKQRLYAWLTCHVNAASDSVQQLWVTPFATALTIAAIAIALALPTALHVFTINLKELGGHWEGAAAISLFLLPHIDEQQADKLANELRQRTDVAHVEIISRQAGLAEFRSYSGLGAALDQLTENPLPVVLALYPTSYISDLTELEQLSASVAQLPGIDFVRLDTEWIQRLQAVIKLLQQGLWLLSAALAIGVLLVIGNTIRLEVENRRNEIEVMDLVGATASFIRRPFLYSGAWYGLFGGSGAWVLVNFMAWQLQTPVDRIARLYHSHFQLLGLDWIATCILMIGAIALGIAGSWLVVAQRLNQLQPSR</sequence>
<reference evidence="16 17" key="1">
    <citation type="journal article" date="2020" name="Arch. Microbiol.">
        <title>The genome sequence of the giant phototrophic gammaproteobacterium Thiospirillum jenense gives insight into its physiological properties and phylogenetic relationships.</title>
        <authorList>
            <person name="Imhoff J.F."/>
            <person name="Meyer T.E."/>
            <person name="Kyndt J.A."/>
        </authorList>
    </citation>
    <scope>NUCLEOTIDE SEQUENCE [LARGE SCALE GENOMIC DNA]</scope>
    <source>
        <strain evidence="16 17">DSM 216</strain>
    </source>
</reference>
<dbReference type="EMBL" id="JABVCQ010000020">
    <property type="protein sequence ID" value="MBB1126511.1"/>
    <property type="molecule type" value="Genomic_DNA"/>
</dbReference>
<feature type="transmembrane region" description="Helical" evidence="13">
    <location>
        <begin position="244"/>
        <end position="264"/>
    </location>
</feature>
<dbReference type="PIRSF" id="PIRSF003097">
    <property type="entry name" value="FtsX"/>
    <property type="match status" value="1"/>
</dbReference>
<comment type="subcellular location">
    <subcellularLocation>
        <location evidence="1">Cell inner membrane</location>
        <topology evidence="1">Multi-pass membrane protein</topology>
    </subcellularLocation>
</comment>
<keyword evidence="6 12" id="KW-0997">Cell inner membrane</keyword>
<dbReference type="InterPro" id="IPR003838">
    <property type="entry name" value="ABC3_permease_C"/>
</dbReference>
<dbReference type="Proteomes" id="UP000548632">
    <property type="component" value="Unassembled WGS sequence"/>
</dbReference>
<feature type="transmembrane region" description="Helical" evidence="13">
    <location>
        <begin position="193"/>
        <end position="212"/>
    </location>
</feature>
<evidence type="ECO:0000256" key="6">
    <source>
        <dbReference type="ARBA" id="ARBA00022519"/>
    </source>
</evidence>